<dbReference type="GO" id="GO:0030170">
    <property type="term" value="F:pyridoxal phosphate binding"/>
    <property type="evidence" value="ECO:0007669"/>
    <property type="project" value="UniProtKB-UniRule"/>
</dbReference>
<dbReference type="CDD" id="cd06827">
    <property type="entry name" value="PLPDE_III_AR_proteobact"/>
    <property type="match status" value="1"/>
</dbReference>
<dbReference type="InterPro" id="IPR009006">
    <property type="entry name" value="Ala_racemase/Decarboxylase_C"/>
</dbReference>
<dbReference type="RefSeq" id="WP_088605130.1">
    <property type="nucleotide sequence ID" value="NZ_NJIH01000011.1"/>
</dbReference>
<evidence type="ECO:0000256" key="2">
    <source>
        <dbReference type="ARBA" id="ARBA00001933"/>
    </source>
</evidence>
<organism evidence="9 10">
    <name type="scientific">Candidimonas nitroreducens</name>
    <dbReference type="NCBI Taxonomy" id="683354"/>
    <lineage>
        <taxon>Bacteria</taxon>
        <taxon>Pseudomonadati</taxon>
        <taxon>Pseudomonadota</taxon>
        <taxon>Betaproteobacteria</taxon>
        <taxon>Burkholderiales</taxon>
        <taxon>Alcaligenaceae</taxon>
        <taxon>Candidimonas</taxon>
    </lineage>
</organism>
<dbReference type="SMART" id="SM01005">
    <property type="entry name" value="Ala_racemase_C"/>
    <property type="match status" value="1"/>
</dbReference>
<keyword evidence="10" id="KW-1185">Reference proteome</keyword>
<dbReference type="FunFam" id="3.20.20.10:FF:000002">
    <property type="entry name" value="Alanine racemase"/>
    <property type="match status" value="1"/>
</dbReference>
<dbReference type="AlphaFoldDB" id="A0A225M7N5"/>
<comment type="similarity">
    <text evidence="5">Belongs to the alanine racemase family.</text>
</comment>
<evidence type="ECO:0000256" key="4">
    <source>
        <dbReference type="ARBA" id="ARBA00023235"/>
    </source>
</evidence>
<comment type="pathway">
    <text evidence="5">Amino-acid biosynthesis; D-alanine biosynthesis; D-alanine from L-alanine: step 1/1.</text>
</comment>
<evidence type="ECO:0000256" key="6">
    <source>
        <dbReference type="PIRSR" id="PIRSR600821-50"/>
    </source>
</evidence>
<name>A0A225M7N5_9BURK</name>
<dbReference type="InterPro" id="IPR000821">
    <property type="entry name" value="Ala_racemase"/>
</dbReference>
<keyword evidence="4 5" id="KW-0413">Isomerase</keyword>
<dbReference type="PANTHER" id="PTHR30511">
    <property type="entry name" value="ALANINE RACEMASE"/>
    <property type="match status" value="1"/>
</dbReference>
<evidence type="ECO:0000313" key="9">
    <source>
        <dbReference type="EMBL" id="OWT56253.1"/>
    </source>
</evidence>
<feature type="active site" description="Proton acceptor; specific for D-alanine" evidence="5">
    <location>
        <position position="44"/>
    </location>
</feature>
<evidence type="ECO:0000256" key="3">
    <source>
        <dbReference type="ARBA" id="ARBA00022898"/>
    </source>
</evidence>
<dbReference type="GO" id="GO:0008784">
    <property type="term" value="F:alanine racemase activity"/>
    <property type="evidence" value="ECO:0007669"/>
    <property type="project" value="UniProtKB-UniRule"/>
</dbReference>
<dbReference type="Pfam" id="PF01168">
    <property type="entry name" value="Ala_racemase_N"/>
    <property type="match status" value="1"/>
</dbReference>
<dbReference type="Proteomes" id="UP000214603">
    <property type="component" value="Unassembled WGS sequence"/>
</dbReference>
<dbReference type="NCBIfam" id="TIGR00492">
    <property type="entry name" value="alr"/>
    <property type="match status" value="1"/>
</dbReference>
<dbReference type="EC" id="5.1.1.1" evidence="5"/>
<feature type="active site" description="Proton acceptor; specific for L-alanine" evidence="5">
    <location>
        <position position="271"/>
    </location>
</feature>
<evidence type="ECO:0000313" key="10">
    <source>
        <dbReference type="Proteomes" id="UP000214603"/>
    </source>
</evidence>
<comment type="cofactor">
    <cofactor evidence="2 5 6">
        <name>pyridoxal 5'-phosphate</name>
        <dbReference type="ChEBI" id="CHEBI:597326"/>
    </cofactor>
</comment>
<dbReference type="Gene3D" id="3.20.20.10">
    <property type="entry name" value="Alanine racemase"/>
    <property type="match status" value="1"/>
</dbReference>
<feature type="binding site" evidence="5 7">
    <location>
        <position position="319"/>
    </location>
    <ligand>
        <name>substrate</name>
    </ligand>
</feature>
<sequence>MPRPISAHISWSAMRHNLLAVRRHLDSPRVAADRARPHVWAVIKANAYGHGILNAVQGFAAADGLAMLDLNEAVRCREAGWSGPILLLEGFFEPADIPVLDQHRISITVHCAEQLDMLEQASVGRPLDAMVKLDSGMNRLGFQPAEYRPAYGRALALQQRGVLGALGRMTHFARADDDAQATARQIAVFDEAARGLPGSASLCNSAATLTDGLWARCVAAGEQWVRPGICLYGATPFDERPAAGLGLRPVMTLRSRLISAHVLPAGAGVGYGYTYTAPHDTRVGVVACGYADGYPRHAATGTPVCVGGVMTRTLGRVSMDMLAVDLDPVPHAEVGTEVVLWGEGGPPVDDVARASGTVGYELLCALAPRVPVHIERD</sequence>
<dbReference type="GO" id="GO:0005829">
    <property type="term" value="C:cytosol"/>
    <property type="evidence" value="ECO:0007669"/>
    <property type="project" value="TreeGrafter"/>
</dbReference>
<dbReference type="Gene3D" id="2.40.37.10">
    <property type="entry name" value="Lyase, Ornithine Decarboxylase, Chain A, domain 1"/>
    <property type="match status" value="1"/>
</dbReference>
<evidence type="ECO:0000256" key="7">
    <source>
        <dbReference type="PIRSR" id="PIRSR600821-52"/>
    </source>
</evidence>
<accession>A0A225M7N5</accession>
<feature type="modified residue" description="N6-(pyridoxal phosphate)lysine" evidence="5 6">
    <location>
        <position position="44"/>
    </location>
</feature>
<dbReference type="InterPro" id="IPR001608">
    <property type="entry name" value="Ala_racemase_N"/>
</dbReference>
<dbReference type="InterPro" id="IPR029066">
    <property type="entry name" value="PLP-binding_barrel"/>
</dbReference>
<dbReference type="PROSITE" id="PS00395">
    <property type="entry name" value="ALANINE_RACEMASE"/>
    <property type="match status" value="1"/>
</dbReference>
<dbReference type="InterPro" id="IPR020622">
    <property type="entry name" value="Ala_racemase_pyridoxalP-BS"/>
</dbReference>
<dbReference type="SUPFAM" id="SSF51419">
    <property type="entry name" value="PLP-binding barrel"/>
    <property type="match status" value="1"/>
</dbReference>
<comment type="caution">
    <text evidence="9">The sequence shown here is derived from an EMBL/GenBank/DDBJ whole genome shotgun (WGS) entry which is preliminary data.</text>
</comment>
<dbReference type="SUPFAM" id="SSF50621">
    <property type="entry name" value="Alanine racemase C-terminal domain-like"/>
    <property type="match status" value="1"/>
</dbReference>
<dbReference type="PRINTS" id="PR00992">
    <property type="entry name" value="ALARACEMASE"/>
</dbReference>
<dbReference type="GO" id="GO:0030632">
    <property type="term" value="P:D-alanine biosynthetic process"/>
    <property type="evidence" value="ECO:0007669"/>
    <property type="project" value="UniProtKB-UniRule"/>
</dbReference>
<dbReference type="InterPro" id="IPR011079">
    <property type="entry name" value="Ala_racemase_C"/>
</dbReference>
<dbReference type="EMBL" id="NJIH01000011">
    <property type="protein sequence ID" value="OWT56253.1"/>
    <property type="molecule type" value="Genomic_DNA"/>
</dbReference>
<gene>
    <name evidence="9" type="primary">alr</name>
    <name evidence="9" type="ORF">CEY11_19725</name>
</gene>
<evidence type="ECO:0000256" key="1">
    <source>
        <dbReference type="ARBA" id="ARBA00000316"/>
    </source>
</evidence>
<evidence type="ECO:0000259" key="8">
    <source>
        <dbReference type="SMART" id="SM01005"/>
    </source>
</evidence>
<comment type="function">
    <text evidence="5">Catalyzes the interconversion of L-alanine and D-alanine. May also act on other amino acids.</text>
</comment>
<keyword evidence="3 5" id="KW-0663">Pyridoxal phosphate</keyword>
<dbReference type="HAMAP" id="MF_01201">
    <property type="entry name" value="Ala_racemase"/>
    <property type="match status" value="1"/>
</dbReference>
<dbReference type="OrthoDB" id="9813814at2"/>
<reference evidence="10" key="1">
    <citation type="submission" date="2017-06" db="EMBL/GenBank/DDBJ databases">
        <title>Herbaspirillum phytohormonus sp. nov., isolated from the root nodule of Robinia pseudoacacia in lead-zinc mine.</title>
        <authorList>
            <person name="Fan M."/>
            <person name="Lin Y."/>
        </authorList>
    </citation>
    <scope>NUCLEOTIDE SEQUENCE [LARGE SCALE GENOMIC DNA]</scope>
    <source>
        <strain evidence="10">SC-089</strain>
    </source>
</reference>
<evidence type="ECO:0000256" key="5">
    <source>
        <dbReference type="HAMAP-Rule" id="MF_01201"/>
    </source>
</evidence>
<dbReference type="Pfam" id="PF00842">
    <property type="entry name" value="Ala_racemase_C"/>
    <property type="match status" value="1"/>
</dbReference>
<comment type="catalytic activity">
    <reaction evidence="1 5">
        <text>L-alanine = D-alanine</text>
        <dbReference type="Rhea" id="RHEA:20249"/>
        <dbReference type="ChEBI" id="CHEBI:57416"/>
        <dbReference type="ChEBI" id="CHEBI:57972"/>
        <dbReference type="EC" id="5.1.1.1"/>
    </reaction>
</comment>
<protein>
    <recommendedName>
        <fullName evidence="5">Alanine racemase</fullName>
        <ecNumber evidence="5">5.1.1.1</ecNumber>
    </recommendedName>
</protein>
<proteinExistence type="inferred from homology"/>
<feature type="binding site" evidence="5 7">
    <location>
        <position position="139"/>
    </location>
    <ligand>
        <name>substrate</name>
    </ligand>
</feature>
<feature type="domain" description="Alanine racemase C-terminal" evidence="8">
    <location>
        <begin position="250"/>
        <end position="375"/>
    </location>
</feature>
<dbReference type="PANTHER" id="PTHR30511:SF0">
    <property type="entry name" value="ALANINE RACEMASE, CATABOLIC-RELATED"/>
    <property type="match status" value="1"/>
</dbReference>
<dbReference type="UniPathway" id="UPA00042">
    <property type="reaction ID" value="UER00497"/>
</dbReference>